<reference evidence="6 7" key="1">
    <citation type="submission" date="2017-03" db="EMBL/GenBank/DDBJ databases">
        <authorList>
            <person name="Afonso C.L."/>
            <person name="Miller P.J."/>
            <person name="Scott M.A."/>
            <person name="Spackman E."/>
            <person name="Goraichik I."/>
            <person name="Dimitrov K.M."/>
            <person name="Suarez D.L."/>
            <person name="Swayne D.E."/>
        </authorList>
    </citation>
    <scope>NUCLEOTIDE SEQUENCE [LARGE SCALE GENOMIC DNA]</scope>
    <source>
        <strain evidence="6 7">CECT 7971</strain>
    </source>
</reference>
<dbReference type="InterPro" id="IPR016985">
    <property type="entry name" value="UCP031890_Tim44-rel"/>
</dbReference>
<keyword evidence="4" id="KW-0472">Membrane</keyword>
<evidence type="ECO:0000259" key="5">
    <source>
        <dbReference type="SMART" id="SM00978"/>
    </source>
</evidence>
<dbReference type="InterPro" id="IPR039544">
    <property type="entry name" value="Tim44-like"/>
</dbReference>
<dbReference type="SMART" id="SM00978">
    <property type="entry name" value="Tim44"/>
    <property type="match status" value="1"/>
</dbReference>
<dbReference type="PIRSF" id="PIRSF031890">
    <property type="entry name" value="UCP031890_transporter_Tim44"/>
    <property type="match status" value="1"/>
</dbReference>
<accession>A0A1Y5SYI7</accession>
<dbReference type="EMBL" id="FWFW01000008">
    <property type="protein sequence ID" value="SLN51926.1"/>
    <property type="molecule type" value="Genomic_DNA"/>
</dbReference>
<comment type="subcellular location">
    <subcellularLocation>
        <location evidence="1">Membrane</location>
    </subcellularLocation>
</comment>
<protein>
    <submittedName>
        <fullName evidence="6">Tim44-like domain protein</fullName>
    </submittedName>
</protein>
<dbReference type="NCBIfam" id="NF033779">
    <property type="entry name" value="Tim44_TimA_adap"/>
    <property type="match status" value="1"/>
</dbReference>
<dbReference type="GO" id="GO:0016020">
    <property type="term" value="C:membrane"/>
    <property type="evidence" value="ECO:0007669"/>
    <property type="project" value="UniProtKB-SubCell"/>
</dbReference>
<sequence length="219" mass="24043">MGSSLVSLLVLAGIAVFLVLRLRNILGTRDGYEQPRVDPIATNDTVKRKFEVIEGGPDHDIIDNVPENSRAAENLMTLKRAEPDFSVAEFLTGASAAYEMILMAFENGDLSNVSDFISDDVEEAFQSVIDSRKEAGLTVEAQFIGLHESQIIDVELDEAANEEEIKLRFVSEITSVVRDAAGAIVEGDPNKIKRQKDIWSFAREMGSNDPNWQLVATGA</sequence>
<dbReference type="Pfam" id="PF04280">
    <property type="entry name" value="Tim44"/>
    <property type="match status" value="1"/>
</dbReference>
<dbReference type="SUPFAM" id="SSF54427">
    <property type="entry name" value="NTF2-like"/>
    <property type="match status" value="1"/>
</dbReference>
<organism evidence="6 7">
    <name type="scientific">Pacificibacter marinus</name>
    <dbReference type="NCBI Taxonomy" id="658057"/>
    <lineage>
        <taxon>Bacteria</taxon>
        <taxon>Pseudomonadati</taxon>
        <taxon>Pseudomonadota</taxon>
        <taxon>Alphaproteobacteria</taxon>
        <taxon>Rhodobacterales</taxon>
        <taxon>Roseobacteraceae</taxon>
        <taxon>Pacificibacter</taxon>
    </lineage>
</organism>
<dbReference type="InterPro" id="IPR032710">
    <property type="entry name" value="NTF2-like_dom_sf"/>
</dbReference>
<dbReference type="InterPro" id="IPR007379">
    <property type="entry name" value="Tim44-like_dom"/>
</dbReference>
<dbReference type="RefSeq" id="WP_085849722.1">
    <property type="nucleotide sequence ID" value="NZ_FNZV01000010.1"/>
</dbReference>
<keyword evidence="3" id="KW-0809">Transit peptide</keyword>
<dbReference type="PANTHER" id="PTHR10721:SF1">
    <property type="entry name" value="MITOCHONDRIAL IMPORT INNER MEMBRANE TRANSLOCASE SUBUNIT TIM44"/>
    <property type="match status" value="1"/>
</dbReference>
<dbReference type="STRING" id="658057.SAMN04488032_11061"/>
<comment type="similarity">
    <text evidence="2">Belongs to the Tim44 family.</text>
</comment>
<keyword evidence="7" id="KW-1185">Reference proteome</keyword>
<evidence type="ECO:0000256" key="1">
    <source>
        <dbReference type="ARBA" id="ARBA00004370"/>
    </source>
</evidence>
<feature type="domain" description="Tim44-like" evidence="5">
    <location>
        <begin position="71"/>
        <end position="219"/>
    </location>
</feature>
<evidence type="ECO:0000313" key="7">
    <source>
        <dbReference type="Proteomes" id="UP000193307"/>
    </source>
</evidence>
<dbReference type="Gene3D" id="3.10.450.240">
    <property type="match status" value="1"/>
</dbReference>
<dbReference type="OrthoDB" id="9798618at2"/>
<dbReference type="AlphaFoldDB" id="A0A1Y5SYI7"/>
<gene>
    <name evidence="6" type="ORF">PAM7971_02596</name>
</gene>
<dbReference type="GO" id="GO:0030150">
    <property type="term" value="P:protein import into mitochondrial matrix"/>
    <property type="evidence" value="ECO:0007669"/>
    <property type="project" value="TreeGrafter"/>
</dbReference>
<name>A0A1Y5SYI7_9RHOB</name>
<dbReference type="PANTHER" id="PTHR10721">
    <property type="entry name" value="MITOCHONDRIAL IMPORT INNER MEMBRANE TRANSLOCASE SUBUNIT TIM44"/>
    <property type="match status" value="1"/>
</dbReference>
<evidence type="ECO:0000256" key="2">
    <source>
        <dbReference type="ARBA" id="ARBA00009597"/>
    </source>
</evidence>
<evidence type="ECO:0000256" key="3">
    <source>
        <dbReference type="ARBA" id="ARBA00022946"/>
    </source>
</evidence>
<dbReference type="Proteomes" id="UP000193307">
    <property type="component" value="Unassembled WGS sequence"/>
</dbReference>
<dbReference type="GO" id="GO:0051087">
    <property type="term" value="F:protein-folding chaperone binding"/>
    <property type="evidence" value="ECO:0007669"/>
    <property type="project" value="TreeGrafter"/>
</dbReference>
<evidence type="ECO:0000313" key="6">
    <source>
        <dbReference type="EMBL" id="SLN51926.1"/>
    </source>
</evidence>
<evidence type="ECO:0000256" key="4">
    <source>
        <dbReference type="ARBA" id="ARBA00023136"/>
    </source>
</evidence>
<proteinExistence type="inferred from homology"/>